<evidence type="ECO:0000313" key="2">
    <source>
        <dbReference type="Proteomes" id="UP001449657"/>
    </source>
</evidence>
<dbReference type="Proteomes" id="UP001449657">
    <property type="component" value="Chromosome"/>
</dbReference>
<proteinExistence type="predicted"/>
<sequence length="60" mass="7786">MRKRRRHRRKWARQQQRIRMFSEELTRFRQQLGKVQRERNRKLNYLVERMNRLWPGEFGS</sequence>
<evidence type="ECO:0000313" key="1">
    <source>
        <dbReference type="EMBL" id="WZN47441.1"/>
    </source>
</evidence>
<dbReference type="RefSeq" id="WP_341842078.1">
    <property type="nucleotide sequence ID" value="NZ_CP149792.1"/>
</dbReference>
<accession>A0ABZ2Z9S4</accession>
<reference evidence="1 2" key="1">
    <citation type="submission" date="2024-03" db="EMBL/GenBank/DDBJ databases">
        <title>Chitinophaga caseinilytica sp. nov., a casein hydrolysing bacterium isolated from forest soil.</title>
        <authorList>
            <person name="Lee D.S."/>
            <person name="Han D.M."/>
            <person name="Baek J.H."/>
            <person name="Choi D.G."/>
            <person name="Jeon J.H."/>
            <person name="Jeon C.O."/>
        </authorList>
    </citation>
    <scope>NUCLEOTIDE SEQUENCE [LARGE SCALE GENOMIC DNA]</scope>
    <source>
        <strain evidence="1 2">KACC 19118</strain>
    </source>
</reference>
<protein>
    <submittedName>
        <fullName evidence="1">Uncharacterized protein</fullName>
    </submittedName>
</protein>
<dbReference type="EMBL" id="CP150096">
    <property type="protein sequence ID" value="WZN47441.1"/>
    <property type="molecule type" value="Genomic_DNA"/>
</dbReference>
<name>A0ABZ2Z9S4_9BACT</name>
<gene>
    <name evidence="1" type="ORF">WJU22_04545</name>
</gene>
<keyword evidence="2" id="KW-1185">Reference proteome</keyword>
<organism evidence="1 2">
    <name type="scientific">Chitinophaga caseinilytica</name>
    <dbReference type="NCBI Taxonomy" id="2267521"/>
    <lineage>
        <taxon>Bacteria</taxon>
        <taxon>Pseudomonadati</taxon>
        <taxon>Bacteroidota</taxon>
        <taxon>Chitinophagia</taxon>
        <taxon>Chitinophagales</taxon>
        <taxon>Chitinophagaceae</taxon>
        <taxon>Chitinophaga</taxon>
    </lineage>
</organism>